<name>H5U6A9_9ACTN</name>
<proteinExistence type="predicted"/>
<feature type="region of interest" description="Disordered" evidence="1">
    <location>
        <begin position="90"/>
        <end position="112"/>
    </location>
</feature>
<evidence type="ECO:0000313" key="3">
    <source>
        <dbReference type="EMBL" id="GAB41267.1"/>
    </source>
</evidence>
<dbReference type="EMBL" id="BAFC01000123">
    <property type="protein sequence ID" value="GAB41267.1"/>
    <property type="molecule type" value="Genomic_DNA"/>
</dbReference>
<evidence type="ECO:0000256" key="1">
    <source>
        <dbReference type="SAM" id="MobiDB-lite"/>
    </source>
</evidence>
<dbReference type="eggNOG" id="COG3064">
    <property type="taxonomic scope" value="Bacteria"/>
</dbReference>
<evidence type="ECO:0000259" key="2">
    <source>
        <dbReference type="SMART" id="SM00894"/>
    </source>
</evidence>
<feature type="compositionally biased region" description="Low complexity" evidence="1">
    <location>
        <begin position="56"/>
        <end position="73"/>
    </location>
</feature>
<feature type="compositionally biased region" description="Basic and acidic residues" evidence="1">
    <location>
        <begin position="101"/>
        <end position="112"/>
    </location>
</feature>
<reference evidence="3 4" key="1">
    <citation type="submission" date="2012-02" db="EMBL/GenBank/DDBJ databases">
        <title>Whole genome shotgun sequence of Gordonia sputi NBRC 100414.</title>
        <authorList>
            <person name="Yoshida I."/>
            <person name="Hosoyama A."/>
            <person name="Tsuchikane K."/>
            <person name="Katsumata H."/>
            <person name="Yamazaki S."/>
            <person name="Fujita N."/>
        </authorList>
    </citation>
    <scope>NUCLEOTIDE SEQUENCE [LARGE SCALE GENOMIC DNA]</scope>
    <source>
        <strain evidence="3 4">NBRC 100414</strain>
    </source>
</reference>
<keyword evidence="4" id="KW-1185">Reference proteome</keyword>
<gene>
    <name evidence="3" type="ORF">GOSPT_125_00340</name>
</gene>
<evidence type="ECO:0000313" key="4">
    <source>
        <dbReference type="Proteomes" id="UP000005845"/>
    </source>
</evidence>
<dbReference type="SMART" id="SM00894">
    <property type="entry name" value="Excalibur"/>
    <property type="match status" value="1"/>
</dbReference>
<dbReference type="Pfam" id="PF05901">
    <property type="entry name" value="Excalibur"/>
    <property type="match status" value="1"/>
</dbReference>
<feature type="region of interest" description="Disordered" evidence="1">
    <location>
        <begin position="1"/>
        <end position="73"/>
    </location>
</feature>
<dbReference type="Proteomes" id="UP000005845">
    <property type="component" value="Unassembled WGS sequence"/>
</dbReference>
<sequence>MTSTTTLTETSAASNETVWRTTTVTATPTASTGTTGTTTTQAADDADNTPRGFVGTRTQTAVAPTTTSDSGGGSAYYASCAAARAAGAAPLYSGQPGYSSKLDRDGDGVACE</sequence>
<dbReference type="InterPro" id="IPR008613">
    <property type="entry name" value="Excalibur_Ca-bd_domain"/>
</dbReference>
<feature type="compositionally biased region" description="Low complexity" evidence="1">
    <location>
        <begin position="1"/>
        <end position="43"/>
    </location>
</feature>
<comment type="caution">
    <text evidence="3">The sequence shown here is derived from an EMBL/GenBank/DDBJ whole genome shotgun (WGS) entry which is preliminary data.</text>
</comment>
<dbReference type="AlphaFoldDB" id="H5U6A9"/>
<protein>
    <recommendedName>
        <fullName evidence="2">Excalibur calcium-binding domain-containing protein</fullName>
    </recommendedName>
</protein>
<organism evidence="3 4">
    <name type="scientific">Gordonia sputi NBRC 100414</name>
    <dbReference type="NCBI Taxonomy" id="1089453"/>
    <lineage>
        <taxon>Bacteria</taxon>
        <taxon>Bacillati</taxon>
        <taxon>Actinomycetota</taxon>
        <taxon>Actinomycetes</taxon>
        <taxon>Mycobacteriales</taxon>
        <taxon>Gordoniaceae</taxon>
        <taxon>Gordonia</taxon>
    </lineage>
</organism>
<accession>H5U6A9</accession>
<feature type="domain" description="Excalibur calcium-binding" evidence="2">
    <location>
        <begin position="76"/>
        <end position="112"/>
    </location>
</feature>